<sequence length="104" mass="12466">MRSPRRRTVVETRWMSGMMRGGATRRDEGRGRERWGMKYNNAVEDLMERKRKSIREKSREGRESLKREVRAGRKKYEDFGEEEKGIIRIHVFLKCQCASSRSDR</sequence>
<dbReference type="EMBL" id="BLXT01003743">
    <property type="protein sequence ID" value="GFO04909.1"/>
    <property type="molecule type" value="Genomic_DNA"/>
</dbReference>
<gene>
    <name evidence="1" type="ORF">PoB_003141400</name>
</gene>
<evidence type="ECO:0000313" key="2">
    <source>
        <dbReference type="Proteomes" id="UP000735302"/>
    </source>
</evidence>
<organism evidence="1 2">
    <name type="scientific">Plakobranchus ocellatus</name>
    <dbReference type="NCBI Taxonomy" id="259542"/>
    <lineage>
        <taxon>Eukaryota</taxon>
        <taxon>Metazoa</taxon>
        <taxon>Spiralia</taxon>
        <taxon>Lophotrochozoa</taxon>
        <taxon>Mollusca</taxon>
        <taxon>Gastropoda</taxon>
        <taxon>Heterobranchia</taxon>
        <taxon>Euthyneura</taxon>
        <taxon>Panpulmonata</taxon>
        <taxon>Sacoglossa</taxon>
        <taxon>Placobranchoidea</taxon>
        <taxon>Plakobranchidae</taxon>
        <taxon>Plakobranchus</taxon>
    </lineage>
</organism>
<evidence type="ECO:0000313" key="1">
    <source>
        <dbReference type="EMBL" id="GFO04909.1"/>
    </source>
</evidence>
<protein>
    <submittedName>
        <fullName evidence="1">Uncharacterized protein</fullName>
    </submittedName>
</protein>
<comment type="caution">
    <text evidence="1">The sequence shown here is derived from an EMBL/GenBank/DDBJ whole genome shotgun (WGS) entry which is preliminary data.</text>
</comment>
<dbReference type="AlphaFoldDB" id="A0AAV4AB98"/>
<proteinExistence type="predicted"/>
<dbReference type="Proteomes" id="UP000735302">
    <property type="component" value="Unassembled WGS sequence"/>
</dbReference>
<accession>A0AAV4AB98</accession>
<keyword evidence="2" id="KW-1185">Reference proteome</keyword>
<name>A0AAV4AB98_9GAST</name>
<reference evidence="1 2" key="1">
    <citation type="journal article" date="2021" name="Elife">
        <title>Chloroplast acquisition without the gene transfer in kleptoplastic sea slugs, Plakobranchus ocellatus.</title>
        <authorList>
            <person name="Maeda T."/>
            <person name="Takahashi S."/>
            <person name="Yoshida T."/>
            <person name="Shimamura S."/>
            <person name="Takaki Y."/>
            <person name="Nagai Y."/>
            <person name="Toyoda A."/>
            <person name="Suzuki Y."/>
            <person name="Arimoto A."/>
            <person name="Ishii H."/>
            <person name="Satoh N."/>
            <person name="Nishiyama T."/>
            <person name="Hasebe M."/>
            <person name="Maruyama T."/>
            <person name="Minagawa J."/>
            <person name="Obokata J."/>
            <person name="Shigenobu S."/>
        </authorList>
    </citation>
    <scope>NUCLEOTIDE SEQUENCE [LARGE SCALE GENOMIC DNA]</scope>
</reference>